<dbReference type="Proteomes" id="UP000295515">
    <property type="component" value="Unassembled WGS sequence"/>
</dbReference>
<feature type="transmembrane region" description="Helical" evidence="1">
    <location>
        <begin position="127"/>
        <end position="150"/>
    </location>
</feature>
<comment type="caution">
    <text evidence="2">The sequence shown here is derived from an EMBL/GenBank/DDBJ whole genome shotgun (WGS) entry which is preliminary data.</text>
</comment>
<organism evidence="2 3">
    <name type="scientific">Longibaculum muris</name>
    <dbReference type="NCBI Taxonomy" id="1796628"/>
    <lineage>
        <taxon>Bacteria</taxon>
        <taxon>Bacillati</taxon>
        <taxon>Bacillota</taxon>
        <taxon>Erysipelotrichia</taxon>
        <taxon>Erysipelotrichales</taxon>
        <taxon>Coprobacillaceae</taxon>
        <taxon>Longibaculum</taxon>
    </lineage>
</organism>
<evidence type="ECO:0000256" key="1">
    <source>
        <dbReference type="SAM" id="Phobius"/>
    </source>
</evidence>
<feature type="transmembrane region" description="Helical" evidence="1">
    <location>
        <begin position="157"/>
        <end position="177"/>
    </location>
</feature>
<sequence length="222" mass="25957">MIDNKEILEKIRDAQNDTRYILDDSTPKKGLIKTLTIWFLSYLIFSIILYFISNYAMTSLNENLFSLVRVMTVILFLLTIVIYVISVYKIKMTFKEKDFLTFFTCFIAIMAFIRMIFPISYWLKADFLLSIFDSFPIESLVVILALFVLFNYFRTKTILLIILLNIVGEIAVVYFISSFLNSNIPTEMMIKLYDMSMILKNNGGFVMISFAFLLILLNLKKV</sequence>
<dbReference type="RefSeq" id="WP_066448014.1">
    <property type="nucleotide sequence ID" value="NZ_JANKBF010000012.1"/>
</dbReference>
<name>A0A4R3YZC6_9FIRM</name>
<evidence type="ECO:0000313" key="2">
    <source>
        <dbReference type="EMBL" id="TCV98667.1"/>
    </source>
</evidence>
<keyword evidence="1" id="KW-0812">Transmembrane</keyword>
<feature type="transmembrane region" description="Helical" evidence="1">
    <location>
        <begin position="197"/>
        <end position="219"/>
    </location>
</feature>
<feature type="transmembrane region" description="Helical" evidence="1">
    <location>
        <begin position="100"/>
        <end position="121"/>
    </location>
</feature>
<evidence type="ECO:0000313" key="3">
    <source>
        <dbReference type="Proteomes" id="UP000295515"/>
    </source>
</evidence>
<protein>
    <submittedName>
        <fullName evidence="2">Uncharacterized protein</fullName>
    </submittedName>
</protein>
<accession>A0A4R3YZC6</accession>
<feature type="transmembrane region" description="Helical" evidence="1">
    <location>
        <begin position="35"/>
        <end position="52"/>
    </location>
</feature>
<proteinExistence type="predicted"/>
<keyword evidence="1" id="KW-0472">Membrane</keyword>
<dbReference type="GeneID" id="98915548"/>
<keyword evidence="1" id="KW-1133">Transmembrane helix</keyword>
<reference evidence="2 3" key="1">
    <citation type="submission" date="2019-03" db="EMBL/GenBank/DDBJ databases">
        <title>Genomic Encyclopedia of Type Strains, Phase IV (KMG-IV): sequencing the most valuable type-strain genomes for metagenomic binning, comparative biology and taxonomic classification.</title>
        <authorList>
            <person name="Goeker M."/>
        </authorList>
    </citation>
    <scope>NUCLEOTIDE SEQUENCE [LARGE SCALE GENOMIC DNA]</scope>
    <source>
        <strain evidence="2 3">DSM 29487</strain>
    </source>
</reference>
<dbReference type="EMBL" id="SMCQ01000011">
    <property type="protein sequence ID" value="TCV98667.1"/>
    <property type="molecule type" value="Genomic_DNA"/>
</dbReference>
<feature type="transmembrane region" description="Helical" evidence="1">
    <location>
        <begin position="64"/>
        <end position="88"/>
    </location>
</feature>
<dbReference type="AlphaFoldDB" id="A0A4R3YZC6"/>
<gene>
    <name evidence="2" type="ORF">EDD60_11180</name>
</gene>
<keyword evidence="3" id="KW-1185">Reference proteome</keyword>